<dbReference type="InterPro" id="IPR013785">
    <property type="entry name" value="Aldolase_TIM"/>
</dbReference>
<evidence type="ECO:0000256" key="6">
    <source>
        <dbReference type="ARBA" id="ARBA00049157"/>
    </source>
</evidence>
<feature type="binding site" evidence="7 9">
    <location>
        <position position="45"/>
    </location>
    <ligand>
        <name>substrate</name>
    </ligand>
</feature>
<sequence>MSTDSLLSKKPIDPRDRLIFALDVPTLAEARAWVDRLGDVVTFYKIGLEFCMSGEYFTLLAELKARGKKVFADLKFSDVPATVKGAMANLVRHGADFCTLHGTSGVYRAVVPVKGSLRLLAVTVLTSVDENEVREMGWSGAVEDLVLQRARVAIESGIDGLIASGQEATRLRRELGDQPILITPGIRAESEKGSDDQKRTMTVEQAFRAGADYIVVGRPIRNAPDPKAAAEGMQQEIARVFGA</sequence>
<comment type="catalytic activity">
    <reaction evidence="6 7 10">
        <text>orotidine 5'-phosphate + H(+) = UMP + CO2</text>
        <dbReference type="Rhea" id="RHEA:11596"/>
        <dbReference type="ChEBI" id="CHEBI:15378"/>
        <dbReference type="ChEBI" id="CHEBI:16526"/>
        <dbReference type="ChEBI" id="CHEBI:57538"/>
        <dbReference type="ChEBI" id="CHEBI:57865"/>
        <dbReference type="EC" id="4.1.1.23"/>
    </reaction>
</comment>
<keyword evidence="3 7" id="KW-0210">Decarboxylase</keyword>
<feature type="binding site" evidence="7 9">
    <location>
        <position position="23"/>
    </location>
    <ligand>
        <name>substrate</name>
    </ligand>
</feature>
<dbReference type="SMART" id="SM00934">
    <property type="entry name" value="OMPdecase"/>
    <property type="match status" value="1"/>
</dbReference>
<evidence type="ECO:0000256" key="1">
    <source>
        <dbReference type="ARBA" id="ARBA00002356"/>
    </source>
</evidence>
<dbReference type="GO" id="GO:0006207">
    <property type="term" value="P:'de novo' pyrimidine nucleobase biosynthetic process"/>
    <property type="evidence" value="ECO:0007669"/>
    <property type="project" value="InterPro"/>
</dbReference>
<keyword evidence="4 7" id="KW-0665">Pyrimidine biosynthesis</keyword>
<dbReference type="NCBIfam" id="NF001273">
    <property type="entry name" value="PRK00230.1"/>
    <property type="match status" value="1"/>
</dbReference>
<reference evidence="12 13" key="1">
    <citation type="journal article" date="2011" name="J. Bacteriol.">
        <title>Genome sequence of Chthoniobacter flavus Ellin428, an aerobic heterotrophic soil bacterium.</title>
        <authorList>
            <person name="Kant R."/>
            <person name="van Passel M.W."/>
            <person name="Palva A."/>
            <person name="Lucas S."/>
            <person name="Lapidus A."/>
            <person name="Glavina Del Rio T."/>
            <person name="Dalin E."/>
            <person name="Tice H."/>
            <person name="Bruce D."/>
            <person name="Goodwin L."/>
            <person name="Pitluck S."/>
            <person name="Larimer F.W."/>
            <person name="Land M.L."/>
            <person name="Hauser L."/>
            <person name="Sangwan P."/>
            <person name="de Vos W.M."/>
            <person name="Janssen P.H."/>
            <person name="Smidt H."/>
        </authorList>
    </citation>
    <scope>NUCLEOTIDE SEQUENCE [LARGE SCALE GENOMIC DNA]</scope>
    <source>
        <strain evidence="12 13">Ellin428</strain>
    </source>
</reference>
<dbReference type="GO" id="GO:0004590">
    <property type="term" value="F:orotidine-5'-phosphate decarboxylase activity"/>
    <property type="evidence" value="ECO:0007669"/>
    <property type="project" value="UniProtKB-UniRule"/>
</dbReference>
<dbReference type="EC" id="4.1.1.23" evidence="7"/>
<evidence type="ECO:0000259" key="11">
    <source>
        <dbReference type="SMART" id="SM00934"/>
    </source>
</evidence>
<comment type="function">
    <text evidence="1 7">Catalyzes the decarboxylation of orotidine 5'-monophosphate (OMP) to uridine 5'-monophosphate (UMP).</text>
</comment>
<evidence type="ECO:0000313" key="12">
    <source>
        <dbReference type="EMBL" id="EDY21833.1"/>
    </source>
</evidence>
<keyword evidence="13" id="KW-1185">Reference proteome</keyword>
<dbReference type="Gene3D" id="3.20.20.70">
    <property type="entry name" value="Aldolase class I"/>
    <property type="match status" value="1"/>
</dbReference>
<comment type="similarity">
    <text evidence="7">Belongs to the OMP decarboxylase family. Type 1 subfamily.</text>
</comment>
<dbReference type="GO" id="GO:0044205">
    <property type="term" value="P:'de novo' UMP biosynthetic process"/>
    <property type="evidence" value="ECO:0007669"/>
    <property type="project" value="UniProtKB-UniRule"/>
</dbReference>
<feature type="active site" description="For OMPdecase activity" evidence="8">
    <location>
        <position position="75"/>
    </location>
</feature>
<dbReference type="HAMAP" id="MF_01200_B">
    <property type="entry name" value="OMPdecase_type1_B"/>
    <property type="match status" value="1"/>
</dbReference>
<dbReference type="InterPro" id="IPR014732">
    <property type="entry name" value="OMPdecase"/>
</dbReference>
<dbReference type="STRING" id="497964.CfE428DRAFT_1079"/>
<evidence type="ECO:0000256" key="7">
    <source>
        <dbReference type="HAMAP-Rule" id="MF_01200"/>
    </source>
</evidence>
<dbReference type="EMBL" id="ABVL01000002">
    <property type="protein sequence ID" value="EDY21833.1"/>
    <property type="molecule type" value="Genomic_DNA"/>
</dbReference>
<dbReference type="InterPro" id="IPR018089">
    <property type="entry name" value="OMPdecase_AS"/>
</dbReference>
<dbReference type="GO" id="GO:0005829">
    <property type="term" value="C:cytosol"/>
    <property type="evidence" value="ECO:0007669"/>
    <property type="project" value="TreeGrafter"/>
</dbReference>
<dbReference type="PANTHER" id="PTHR32119">
    <property type="entry name" value="OROTIDINE 5'-PHOSPHATE DECARBOXYLASE"/>
    <property type="match status" value="1"/>
</dbReference>
<dbReference type="Proteomes" id="UP000005824">
    <property type="component" value="Unassembled WGS sequence"/>
</dbReference>
<feature type="binding site" evidence="7 9">
    <location>
        <position position="126"/>
    </location>
    <ligand>
        <name>substrate</name>
    </ligand>
</feature>
<comment type="pathway">
    <text evidence="2 7 10">Pyrimidine metabolism; UMP biosynthesis via de novo pathway; UMP from orotate: step 2/2.</text>
</comment>
<dbReference type="InterPro" id="IPR011060">
    <property type="entry name" value="RibuloseP-bd_barrel"/>
</dbReference>
<dbReference type="UniPathway" id="UPA00070">
    <property type="reaction ID" value="UER00120"/>
</dbReference>
<evidence type="ECO:0000256" key="10">
    <source>
        <dbReference type="RuleBase" id="RU000512"/>
    </source>
</evidence>
<comment type="subunit">
    <text evidence="7">Homodimer.</text>
</comment>
<comment type="caution">
    <text evidence="12">The sequence shown here is derived from an EMBL/GenBank/DDBJ whole genome shotgun (WGS) entry which is preliminary data.</text>
</comment>
<name>B4CWP1_9BACT</name>
<evidence type="ECO:0000256" key="3">
    <source>
        <dbReference type="ARBA" id="ARBA00022793"/>
    </source>
</evidence>
<feature type="binding site" evidence="7 9">
    <location>
        <position position="187"/>
    </location>
    <ligand>
        <name>substrate</name>
    </ligand>
</feature>
<dbReference type="Pfam" id="PF00215">
    <property type="entry name" value="OMPdecase"/>
    <property type="match status" value="1"/>
</dbReference>
<organism evidence="12 13">
    <name type="scientific">Chthoniobacter flavus Ellin428</name>
    <dbReference type="NCBI Taxonomy" id="497964"/>
    <lineage>
        <taxon>Bacteria</taxon>
        <taxon>Pseudomonadati</taxon>
        <taxon>Verrucomicrobiota</taxon>
        <taxon>Spartobacteria</taxon>
        <taxon>Chthoniobacterales</taxon>
        <taxon>Chthoniobacteraceae</taxon>
        <taxon>Chthoniobacter</taxon>
    </lineage>
</organism>
<dbReference type="PROSITE" id="PS00156">
    <property type="entry name" value="OMPDECASE"/>
    <property type="match status" value="1"/>
</dbReference>
<dbReference type="FunCoup" id="B4CWP1">
    <property type="interactions" value="359"/>
</dbReference>
<accession>B4CWP1</accession>
<dbReference type="InterPro" id="IPR047596">
    <property type="entry name" value="OMPdecase_bac"/>
</dbReference>
<evidence type="ECO:0000256" key="4">
    <source>
        <dbReference type="ARBA" id="ARBA00022975"/>
    </source>
</evidence>
<proteinExistence type="inferred from homology"/>
<feature type="binding site" evidence="7 9">
    <location>
        <position position="218"/>
    </location>
    <ligand>
        <name>substrate</name>
    </ligand>
</feature>
<feature type="active site" description="For OMPdecase activity" evidence="8">
    <location>
        <position position="73"/>
    </location>
</feature>
<dbReference type="RefSeq" id="WP_006978405.1">
    <property type="nucleotide sequence ID" value="NZ_ABVL01000002.1"/>
</dbReference>
<keyword evidence="5 7" id="KW-0456">Lyase</keyword>
<feature type="domain" description="Orotidine 5'-phosphate decarboxylase" evidence="11">
    <location>
        <begin position="17"/>
        <end position="233"/>
    </location>
</feature>
<evidence type="ECO:0000256" key="9">
    <source>
        <dbReference type="PIRSR" id="PIRSR614732-2"/>
    </source>
</evidence>
<evidence type="ECO:0000313" key="13">
    <source>
        <dbReference type="Proteomes" id="UP000005824"/>
    </source>
</evidence>
<dbReference type="InterPro" id="IPR001754">
    <property type="entry name" value="OMPdeCOase_dom"/>
</dbReference>
<feature type="binding site" evidence="7">
    <location>
        <begin position="73"/>
        <end position="82"/>
    </location>
    <ligand>
        <name>substrate</name>
    </ligand>
</feature>
<evidence type="ECO:0000256" key="8">
    <source>
        <dbReference type="PIRSR" id="PIRSR614732-1"/>
    </source>
</evidence>
<gene>
    <name evidence="7" type="primary">pyrF</name>
    <name evidence="12" type="ORF">CfE428DRAFT_1079</name>
</gene>
<dbReference type="NCBIfam" id="TIGR01740">
    <property type="entry name" value="pyrF"/>
    <property type="match status" value="1"/>
</dbReference>
<dbReference type="PANTHER" id="PTHR32119:SF2">
    <property type="entry name" value="OROTIDINE 5'-PHOSPHATE DECARBOXYLASE"/>
    <property type="match status" value="1"/>
</dbReference>
<feature type="binding site" evidence="7 9">
    <location>
        <position position="197"/>
    </location>
    <ligand>
        <name>substrate</name>
    </ligand>
</feature>
<feature type="active site" description="Proton donor" evidence="7">
    <location>
        <position position="75"/>
    </location>
</feature>
<feature type="active site" description="For OMPdecase activity" evidence="8">
    <location>
        <position position="78"/>
    </location>
</feature>
<dbReference type="SUPFAM" id="SSF51366">
    <property type="entry name" value="Ribulose-phoshate binding barrel"/>
    <property type="match status" value="1"/>
</dbReference>
<protein>
    <recommendedName>
        <fullName evidence="7">Orotidine 5'-phosphate decarboxylase</fullName>
        <ecNumber evidence="7">4.1.1.23</ecNumber>
    </recommendedName>
    <alternativeName>
        <fullName evidence="7">OMP decarboxylase</fullName>
        <shortName evidence="7">OMPDCase</shortName>
        <shortName evidence="7">OMPdecase</shortName>
    </alternativeName>
</protein>
<evidence type="ECO:0000256" key="2">
    <source>
        <dbReference type="ARBA" id="ARBA00004861"/>
    </source>
</evidence>
<dbReference type="CDD" id="cd04725">
    <property type="entry name" value="OMP_decarboxylase_like"/>
    <property type="match status" value="1"/>
</dbReference>
<dbReference type="eggNOG" id="COG0284">
    <property type="taxonomic scope" value="Bacteria"/>
</dbReference>
<evidence type="ECO:0000256" key="5">
    <source>
        <dbReference type="ARBA" id="ARBA00023239"/>
    </source>
</evidence>
<feature type="binding site" evidence="7 9">
    <location>
        <position position="217"/>
    </location>
    <ligand>
        <name>substrate</name>
    </ligand>
</feature>
<dbReference type="AlphaFoldDB" id="B4CWP1"/>
<dbReference type="InParanoid" id="B4CWP1"/>